<protein>
    <submittedName>
        <fullName evidence="2">Uncharacterized protein</fullName>
    </submittedName>
</protein>
<dbReference type="Proteomes" id="UP000217790">
    <property type="component" value="Unassembled WGS sequence"/>
</dbReference>
<name>A0A2H3EEH7_ARMGA</name>
<accession>A0A2H3EEH7</accession>
<feature type="region of interest" description="Disordered" evidence="1">
    <location>
        <begin position="26"/>
        <end position="61"/>
    </location>
</feature>
<feature type="compositionally biased region" description="Polar residues" evidence="1">
    <location>
        <begin position="38"/>
        <end position="47"/>
    </location>
</feature>
<gene>
    <name evidence="2" type="ORF">ARMGADRAFT_1004973</name>
</gene>
<evidence type="ECO:0000256" key="1">
    <source>
        <dbReference type="SAM" id="MobiDB-lite"/>
    </source>
</evidence>
<evidence type="ECO:0000313" key="2">
    <source>
        <dbReference type="EMBL" id="PBL04415.1"/>
    </source>
</evidence>
<organism evidence="2 3">
    <name type="scientific">Armillaria gallica</name>
    <name type="common">Bulbous honey fungus</name>
    <name type="synonym">Armillaria bulbosa</name>
    <dbReference type="NCBI Taxonomy" id="47427"/>
    <lineage>
        <taxon>Eukaryota</taxon>
        <taxon>Fungi</taxon>
        <taxon>Dikarya</taxon>
        <taxon>Basidiomycota</taxon>
        <taxon>Agaricomycotina</taxon>
        <taxon>Agaricomycetes</taxon>
        <taxon>Agaricomycetidae</taxon>
        <taxon>Agaricales</taxon>
        <taxon>Marasmiineae</taxon>
        <taxon>Physalacriaceae</taxon>
        <taxon>Armillaria</taxon>
    </lineage>
</organism>
<sequence length="61" mass="6529">MSFRHFLSTASLKNIIIVLKRDYFSPSKSGQGYIPRGKQTNTSQASSKPGGGPKGHGHGGR</sequence>
<reference evidence="3" key="1">
    <citation type="journal article" date="2017" name="Nat. Ecol. Evol.">
        <title>Genome expansion and lineage-specific genetic innovations in the forest pathogenic fungi Armillaria.</title>
        <authorList>
            <person name="Sipos G."/>
            <person name="Prasanna A.N."/>
            <person name="Walter M.C."/>
            <person name="O'Connor E."/>
            <person name="Balint B."/>
            <person name="Krizsan K."/>
            <person name="Kiss B."/>
            <person name="Hess J."/>
            <person name="Varga T."/>
            <person name="Slot J."/>
            <person name="Riley R."/>
            <person name="Boka B."/>
            <person name="Rigling D."/>
            <person name="Barry K."/>
            <person name="Lee J."/>
            <person name="Mihaltcheva S."/>
            <person name="LaButti K."/>
            <person name="Lipzen A."/>
            <person name="Waldron R."/>
            <person name="Moloney N.M."/>
            <person name="Sperisen C."/>
            <person name="Kredics L."/>
            <person name="Vagvoelgyi C."/>
            <person name="Patrignani A."/>
            <person name="Fitzpatrick D."/>
            <person name="Nagy I."/>
            <person name="Doyle S."/>
            <person name="Anderson J.B."/>
            <person name="Grigoriev I.V."/>
            <person name="Gueldener U."/>
            <person name="Muensterkoetter M."/>
            <person name="Nagy L.G."/>
        </authorList>
    </citation>
    <scope>NUCLEOTIDE SEQUENCE [LARGE SCALE GENOMIC DNA]</scope>
    <source>
        <strain evidence="3">Ar21-2</strain>
    </source>
</reference>
<dbReference type="AlphaFoldDB" id="A0A2H3EEH7"/>
<proteinExistence type="predicted"/>
<dbReference type="EMBL" id="KZ293644">
    <property type="protein sequence ID" value="PBL04415.1"/>
    <property type="molecule type" value="Genomic_DNA"/>
</dbReference>
<evidence type="ECO:0000313" key="3">
    <source>
        <dbReference type="Proteomes" id="UP000217790"/>
    </source>
</evidence>
<dbReference type="InParanoid" id="A0A2H3EEH7"/>
<keyword evidence="3" id="KW-1185">Reference proteome</keyword>